<gene>
    <name evidence="1" type="ORF">S01H4_27793</name>
</gene>
<organism evidence="1">
    <name type="scientific">marine sediment metagenome</name>
    <dbReference type="NCBI Taxonomy" id="412755"/>
    <lineage>
        <taxon>unclassified sequences</taxon>
        <taxon>metagenomes</taxon>
        <taxon>ecological metagenomes</taxon>
    </lineage>
</organism>
<accession>X1BEL4</accession>
<protein>
    <submittedName>
        <fullName evidence="1">Uncharacterized protein</fullName>
    </submittedName>
</protein>
<evidence type="ECO:0000313" key="1">
    <source>
        <dbReference type="EMBL" id="GAG79652.1"/>
    </source>
</evidence>
<name>X1BEL4_9ZZZZ</name>
<dbReference type="EMBL" id="BART01013661">
    <property type="protein sequence ID" value="GAG79652.1"/>
    <property type="molecule type" value="Genomic_DNA"/>
</dbReference>
<sequence length="50" mass="5519">MPYISKKNKFNFYVQVTHVYAVLTPQDGGFNNGTLEAGDAIIAIKNGKNM</sequence>
<comment type="caution">
    <text evidence="1">The sequence shown here is derived from an EMBL/GenBank/DDBJ whole genome shotgun (WGS) entry which is preliminary data.</text>
</comment>
<dbReference type="AlphaFoldDB" id="X1BEL4"/>
<reference evidence="1" key="1">
    <citation type="journal article" date="2014" name="Front. Microbiol.">
        <title>High frequency of phylogenetically diverse reductive dehalogenase-homologous genes in deep subseafloor sedimentary metagenomes.</title>
        <authorList>
            <person name="Kawai M."/>
            <person name="Futagami T."/>
            <person name="Toyoda A."/>
            <person name="Takaki Y."/>
            <person name="Nishi S."/>
            <person name="Hori S."/>
            <person name="Arai W."/>
            <person name="Tsubouchi T."/>
            <person name="Morono Y."/>
            <person name="Uchiyama I."/>
            <person name="Ito T."/>
            <person name="Fujiyama A."/>
            <person name="Inagaki F."/>
            <person name="Takami H."/>
        </authorList>
    </citation>
    <scope>NUCLEOTIDE SEQUENCE</scope>
    <source>
        <strain evidence="1">Expedition CK06-06</strain>
    </source>
</reference>
<proteinExistence type="predicted"/>